<organism evidence="1 2">
    <name type="scientific">Pistacia atlantica</name>
    <dbReference type="NCBI Taxonomy" id="434234"/>
    <lineage>
        <taxon>Eukaryota</taxon>
        <taxon>Viridiplantae</taxon>
        <taxon>Streptophyta</taxon>
        <taxon>Embryophyta</taxon>
        <taxon>Tracheophyta</taxon>
        <taxon>Spermatophyta</taxon>
        <taxon>Magnoliopsida</taxon>
        <taxon>eudicotyledons</taxon>
        <taxon>Gunneridae</taxon>
        <taxon>Pentapetalae</taxon>
        <taxon>rosids</taxon>
        <taxon>malvids</taxon>
        <taxon>Sapindales</taxon>
        <taxon>Anacardiaceae</taxon>
        <taxon>Pistacia</taxon>
    </lineage>
</organism>
<keyword evidence="2" id="KW-1185">Reference proteome</keyword>
<accession>A0ACC0ZZM8</accession>
<reference evidence="2" key="1">
    <citation type="journal article" date="2023" name="G3 (Bethesda)">
        <title>Genome assembly and association tests identify interacting loci associated with vigor, precocity, and sex in interspecific pistachio rootstocks.</title>
        <authorList>
            <person name="Palmer W."/>
            <person name="Jacygrad E."/>
            <person name="Sagayaradj S."/>
            <person name="Cavanaugh K."/>
            <person name="Han R."/>
            <person name="Bertier L."/>
            <person name="Beede B."/>
            <person name="Kafkas S."/>
            <person name="Golino D."/>
            <person name="Preece J."/>
            <person name="Michelmore R."/>
        </authorList>
    </citation>
    <scope>NUCLEOTIDE SEQUENCE [LARGE SCALE GENOMIC DNA]</scope>
</reference>
<evidence type="ECO:0000313" key="2">
    <source>
        <dbReference type="Proteomes" id="UP001164250"/>
    </source>
</evidence>
<comment type="caution">
    <text evidence="1">The sequence shown here is derived from an EMBL/GenBank/DDBJ whole genome shotgun (WGS) entry which is preliminary data.</text>
</comment>
<dbReference type="EMBL" id="CM047908">
    <property type="protein sequence ID" value="KAJ0080689.1"/>
    <property type="molecule type" value="Genomic_DNA"/>
</dbReference>
<evidence type="ECO:0000313" key="1">
    <source>
        <dbReference type="EMBL" id="KAJ0080689.1"/>
    </source>
</evidence>
<name>A0ACC0ZZM8_9ROSI</name>
<sequence>MKRIGGDVSGGRTLTRRCVVLFTGVSGGAWSSRVGILMAGTRGFADRRLLNLPRVAWRKGLKLSGKTAVEKITLDGVQGLRVMLIATVHDVLYYMSPIYCQDIINSVSNQLNRLYLKFRKRISGYDGKVCG</sequence>
<gene>
    <name evidence="1" type="ORF">Patl1_10761</name>
</gene>
<dbReference type="Proteomes" id="UP001164250">
    <property type="component" value="Chromosome 12"/>
</dbReference>
<proteinExistence type="predicted"/>
<protein>
    <submittedName>
        <fullName evidence="1">Uncharacterized protein</fullName>
    </submittedName>
</protein>